<dbReference type="PANTHER" id="PTHR10758">
    <property type="entry name" value="26S PROTEASOME NON-ATPASE REGULATORY SUBUNIT 3/COP9 SIGNALOSOME COMPLEX SUBUNIT 3"/>
    <property type="match status" value="1"/>
</dbReference>
<comment type="caution">
    <text evidence="10">The sequence shown here is derived from an EMBL/GenBank/DDBJ whole genome shotgun (WGS) entry which is preliminary data.</text>
</comment>
<dbReference type="GO" id="GO:0006511">
    <property type="term" value="P:ubiquitin-dependent protein catabolic process"/>
    <property type="evidence" value="ECO:0007669"/>
    <property type="project" value="TreeGrafter"/>
</dbReference>
<evidence type="ECO:0000313" key="11">
    <source>
        <dbReference type="Proteomes" id="UP000198406"/>
    </source>
</evidence>
<keyword evidence="6" id="KW-0736">Signalosome</keyword>
<dbReference type="InParanoid" id="A0A1Z5JXC2"/>
<dbReference type="GO" id="GO:0008180">
    <property type="term" value="C:COP9 signalosome"/>
    <property type="evidence" value="ECO:0007669"/>
    <property type="project" value="UniProtKB-KW"/>
</dbReference>
<reference evidence="10 11" key="1">
    <citation type="journal article" date="2015" name="Plant Cell">
        <title>Oil accumulation by the oleaginous diatom Fistulifera solaris as revealed by the genome and transcriptome.</title>
        <authorList>
            <person name="Tanaka T."/>
            <person name="Maeda Y."/>
            <person name="Veluchamy A."/>
            <person name="Tanaka M."/>
            <person name="Abida H."/>
            <person name="Marechal E."/>
            <person name="Bowler C."/>
            <person name="Muto M."/>
            <person name="Sunaga Y."/>
            <person name="Tanaka M."/>
            <person name="Yoshino T."/>
            <person name="Taniguchi T."/>
            <person name="Fukuda Y."/>
            <person name="Nemoto M."/>
            <person name="Matsumoto M."/>
            <person name="Wong P.S."/>
            <person name="Aburatani S."/>
            <person name="Fujibuchi W."/>
        </authorList>
    </citation>
    <scope>NUCLEOTIDE SEQUENCE [LARGE SCALE GENOMIC DNA]</scope>
    <source>
        <strain evidence="10 11">JPCC DA0580</strain>
    </source>
</reference>
<dbReference type="OrthoDB" id="47480at2759"/>
<dbReference type="GO" id="GO:0005737">
    <property type="term" value="C:cytoplasm"/>
    <property type="evidence" value="ECO:0007669"/>
    <property type="project" value="UniProtKB-SubCell"/>
</dbReference>
<dbReference type="EMBL" id="BDSP01000131">
    <property type="protein sequence ID" value="GAX18697.1"/>
    <property type="molecule type" value="Genomic_DNA"/>
</dbReference>
<evidence type="ECO:0000256" key="6">
    <source>
        <dbReference type="ARBA" id="ARBA00022790"/>
    </source>
</evidence>
<evidence type="ECO:0000256" key="7">
    <source>
        <dbReference type="ARBA" id="ARBA00023242"/>
    </source>
</evidence>
<keyword evidence="5" id="KW-0963">Cytoplasm</keyword>
<dbReference type="PANTHER" id="PTHR10758:SF1">
    <property type="entry name" value="COP9 SIGNALOSOME COMPLEX SUBUNIT 3"/>
    <property type="match status" value="1"/>
</dbReference>
<dbReference type="InterPro" id="IPR050756">
    <property type="entry name" value="CSN3"/>
</dbReference>
<dbReference type="InterPro" id="IPR055089">
    <property type="entry name" value="COP9_N"/>
</dbReference>
<accession>A0A1Z5JXC2</accession>
<organism evidence="10 11">
    <name type="scientific">Fistulifera solaris</name>
    <name type="common">Oleaginous diatom</name>
    <dbReference type="NCBI Taxonomy" id="1519565"/>
    <lineage>
        <taxon>Eukaryota</taxon>
        <taxon>Sar</taxon>
        <taxon>Stramenopiles</taxon>
        <taxon>Ochrophyta</taxon>
        <taxon>Bacillariophyta</taxon>
        <taxon>Bacillariophyceae</taxon>
        <taxon>Bacillariophycidae</taxon>
        <taxon>Naviculales</taxon>
        <taxon>Naviculaceae</taxon>
        <taxon>Fistulifera</taxon>
    </lineage>
</organism>
<proteinExistence type="inferred from homology"/>
<evidence type="ECO:0000256" key="1">
    <source>
        <dbReference type="ARBA" id="ARBA00004123"/>
    </source>
</evidence>
<evidence type="ECO:0000313" key="10">
    <source>
        <dbReference type="EMBL" id="GAX18697.1"/>
    </source>
</evidence>
<dbReference type="Pfam" id="PF01399">
    <property type="entry name" value="PCI"/>
    <property type="match status" value="1"/>
</dbReference>
<dbReference type="InterPro" id="IPR000717">
    <property type="entry name" value="PCI_dom"/>
</dbReference>
<feature type="domain" description="COP9 signalosome complex subunit 3 N-terminal helical repeats" evidence="9">
    <location>
        <begin position="131"/>
        <end position="225"/>
    </location>
</feature>
<comment type="subcellular location">
    <subcellularLocation>
        <location evidence="2">Cytoplasm</location>
    </subcellularLocation>
    <subcellularLocation>
        <location evidence="1">Nucleus</location>
    </subcellularLocation>
</comment>
<name>A0A1Z5JXC2_FISSO</name>
<evidence type="ECO:0000256" key="3">
    <source>
        <dbReference type="ARBA" id="ARBA00007084"/>
    </source>
</evidence>
<keyword evidence="7" id="KW-0539">Nucleus</keyword>
<comment type="similarity">
    <text evidence="3">Belongs to the CSN3 family.</text>
</comment>
<evidence type="ECO:0000256" key="5">
    <source>
        <dbReference type="ARBA" id="ARBA00022490"/>
    </source>
</evidence>
<protein>
    <recommendedName>
        <fullName evidence="4">COP9 signalosome complex subunit 3</fullName>
    </recommendedName>
</protein>
<evidence type="ECO:0000256" key="2">
    <source>
        <dbReference type="ARBA" id="ARBA00004496"/>
    </source>
</evidence>
<evidence type="ECO:0000259" key="9">
    <source>
        <dbReference type="Pfam" id="PF22788"/>
    </source>
</evidence>
<evidence type="ECO:0000256" key="4">
    <source>
        <dbReference type="ARBA" id="ARBA00014878"/>
    </source>
</evidence>
<dbReference type="Proteomes" id="UP000198406">
    <property type="component" value="Unassembled WGS sequence"/>
</dbReference>
<feature type="domain" description="PCI" evidence="8">
    <location>
        <begin position="339"/>
        <end position="399"/>
    </location>
</feature>
<gene>
    <name evidence="10" type="ORF">FisN_10Hh089</name>
</gene>
<sequence>MSTEASAAAGASGTPLAFLQSIAQSDPSPQALHLLSGEIVSLLKQSTDLCAPYLYAVAKQFPAYHVAISNASVAEAHADNRAVASRENDASQSLSTIVSTIGFAVSQCQPRTEISKSGILAVLSQHLPPAQSLHPLHVEFLQACIFAEQYSFAESHVGETWPRPSSLVTVTHVLRYYYLRGCIHMACGSKRLAVRCFWTCLSVPGDAVSAIQIAAWKKMVLVQCLRLAEQGYVSDPFDPLAFPKTVSERLNRLINLALCMQPPSAASEPEENPEIVHMVEATTPIGDDDHDAVEAEGIRAEKFDEKKNQAVNMSIYGYLVKDFVNVDRAAFARLVDESKDVFVEDGNYGMVQQCQQALIRRHVYQLSSIYTVIPLEQLAGMLQVEVDAARCLLLQLAVDHAWEIDIQETDAGTAIVTLPPFPNTNVDESTADMMQLAFMVRELDVTVAASSKFISLVRKENSKYGREKSSKAAPKEVENAII</sequence>
<keyword evidence="11" id="KW-1185">Reference proteome</keyword>
<dbReference type="AlphaFoldDB" id="A0A1Z5JXC2"/>
<dbReference type="Pfam" id="PF22788">
    <property type="entry name" value="COP9_hel_rpt"/>
    <property type="match status" value="1"/>
</dbReference>
<evidence type="ECO:0000259" key="8">
    <source>
        <dbReference type="Pfam" id="PF01399"/>
    </source>
</evidence>